<dbReference type="InterPro" id="IPR053178">
    <property type="entry name" value="Osmoadaptation_assoc"/>
</dbReference>
<reference evidence="3" key="1">
    <citation type="submission" date="2023-04" db="EMBL/GenBank/DDBJ databases">
        <title>Black Yeasts Isolated from many extreme environments.</title>
        <authorList>
            <person name="Coleine C."/>
            <person name="Stajich J.E."/>
            <person name="Selbmann L."/>
        </authorList>
    </citation>
    <scope>NUCLEOTIDE SEQUENCE</scope>
    <source>
        <strain evidence="3">CCFEE 5312</strain>
    </source>
</reference>
<evidence type="ECO:0000259" key="2">
    <source>
        <dbReference type="PROSITE" id="PS50048"/>
    </source>
</evidence>
<dbReference type="Gene3D" id="4.10.240.10">
    <property type="entry name" value="Zn(2)-C6 fungal-type DNA-binding domain"/>
    <property type="match status" value="1"/>
</dbReference>
<proteinExistence type="predicted"/>
<dbReference type="PANTHER" id="PTHR38111:SF2">
    <property type="entry name" value="FINGER DOMAIN PROTEIN, PUTATIVE (AFU_ORTHOLOGUE AFUA_1G01560)-RELATED"/>
    <property type="match status" value="1"/>
</dbReference>
<dbReference type="GO" id="GO:0000981">
    <property type="term" value="F:DNA-binding transcription factor activity, RNA polymerase II-specific"/>
    <property type="evidence" value="ECO:0007669"/>
    <property type="project" value="InterPro"/>
</dbReference>
<dbReference type="GO" id="GO:0008270">
    <property type="term" value="F:zinc ion binding"/>
    <property type="evidence" value="ECO:0007669"/>
    <property type="project" value="InterPro"/>
</dbReference>
<dbReference type="SUPFAM" id="SSF57701">
    <property type="entry name" value="Zn2/Cys6 DNA-binding domain"/>
    <property type="match status" value="1"/>
</dbReference>
<dbReference type="InterPro" id="IPR001138">
    <property type="entry name" value="Zn2Cys6_DnaBD"/>
</dbReference>
<organism evidence="3 4">
    <name type="scientific">Extremus antarcticus</name>
    <dbReference type="NCBI Taxonomy" id="702011"/>
    <lineage>
        <taxon>Eukaryota</taxon>
        <taxon>Fungi</taxon>
        <taxon>Dikarya</taxon>
        <taxon>Ascomycota</taxon>
        <taxon>Pezizomycotina</taxon>
        <taxon>Dothideomycetes</taxon>
        <taxon>Dothideomycetidae</taxon>
        <taxon>Mycosphaerellales</taxon>
        <taxon>Extremaceae</taxon>
        <taxon>Extremus</taxon>
    </lineage>
</organism>
<dbReference type="PROSITE" id="PS50048">
    <property type="entry name" value="ZN2_CY6_FUNGAL_2"/>
    <property type="match status" value="1"/>
</dbReference>
<dbReference type="CDD" id="cd00067">
    <property type="entry name" value="GAL4"/>
    <property type="match status" value="1"/>
</dbReference>
<keyword evidence="1" id="KW-0539">Nucleus</keyword>
<evidence type="ECO:0000256" key="1">
    <source>
        <dbReference type="ARBA" id="ARBA00023242"/>
    </source>
</evidence>
<comment type="caution">
    <text evidence="3">The sequence shown here is derived from an EMBL/GenBank/DDBJ whole genome shotgun (WGS) entry which is preliminary data.</text>
</comment>
<dbReference type="SMART" id="SM00066">
    <property type="entry name" value="GAL4"/>
    <property type="match status" value="1"/>
</dbReference>
<dbReference type="Pfam" id="PF00172">
    <property type="entry name" value="Zn_clus"/>
    <property type="match status" value="1"/>
</dbReference>
<keyword evidence="4" id="KW-1185">Reference proteome</keyword>
<sequence>MTKAGKCETCRRRKIKCDESRPTCGSCSSRGRPCVYAQAPGDVFVQEPVAALMAIGRSHSTDSSADSGDVTPARVVPVFVAPTGAQTSFQVKRRRDARTGNGQFFTFKPCRLQKDGSGFVRMKEASAQEQCPEKAGLNRRSATISQKLRMTKQEVLFSRLVATMGISALDVSPFGDWMKYIAAPSAGGEHVELAVDYAMSSMVLFRSRTEANLAITCKAGKRALRSLIEHTASCKGSEGSVGLLNAVILHCAAEQFIGMAECHYAPHIVAASRIVASCYTGGGANPAVRSIASSICEDEFVEAMLWGRCSNLESIAAPIILDGSSIDLDTALGAVEYLLHQLPRLILMVRRATQAPDATSTAEEAIGMVLRLYHSSLDIYVGRACAELSENVRPSSDAMVPPCTERVLGFPSVPAFALMLRYSHYRITICGLIQTLCKLGSANVPVDPAQVEMEDVAAAKAIAMCADYALQSESPLVTLKVLGPLQLGFAGWYRLQKRQPSCDTLEHRQAVQMKAWHVKTARIVDEMWLNTPSNPWRLERVSEMCAGGHMETWMHDYRQPGFNGSLPGEEYG</sequence>
<protein>
    <recommendedName>
        <fullName evidence="2">Zn(2)-C6 fungal-type domain-containing protein</fullName>
    </recommendedName>
</protein>
<evidence type="ECO:0000313" key="3">
    <source>
        <dbReference type="EMBL" id="KAK3052960.1"/>
    </source>
</evidence>
<dbReference type="PANTHER" id="PTHR38111">
    <property type="entry name" value="ZN(2)-C6 FUNGAL-TYPE DOMAIN-CONTAINING PROTEIN-RELATED"/>
    <property type="match status" value="1"/>
</dbReference>
<dbReference type="InterPro" id="IPR036864">
    <property type="entry name" value="Zn2-C6_fun-type_DNA-bd_sf"/>
</dbReference>
<feature type="domain" description="Zn(2)-C6 fungal-type" evidence="2">
    <location>
        <begin position="6"/>
        <end position="36"/>
    </location>
</feature>
<evidence type="ECO:0000313" key="4">
    <source>
        <dbReference type="Proteomes" id="UP001271007"/>
    </source>
</evidence>
<gene>
    <name evidence="3" type="ORF">LTR09_006024</name>
</gene>
<dbReference type="AlphaFoldDB" id="A0AAJ0GBY5"/>
<accession>A0AAJ0GBY5</accession>
<dbReference type="EMBL" id="JAWDJX010000018">
    <property type="protein sequence ID" value="KAK3052960.1"/>
    <property type="molecule type" value="Genomic_DNA"/>
</dbReference>
<name>A0AAJ0GBY5_9PEZI</name>
<dbReference type="Proteomes" id="UP001271007">
    <property type="component" value="Unassembled WGS sequence"/>
</dbReference>